<keyword evidence="2" id="KW-1185">Reference proteome</keyword>
<evidence type="ECO:0000313" key="1">
    <source>
        <dbReference type="EMBL" id="KAH3801734.1"/>
    </source>
</evidence>
<organism evidence="1 2">
    <name type="scientific">Dreissena polymorpha</name>
    <name type="common">Zebra mussel</name>
    <name type="synonym">Mytilus polymorpha</name>
    <dbReference type="NCBI Taxonomy" id="45954"/>
    <lineage>
        <taxon>Eukaryota</taxon>
        <taxon>Metazoa</taxon>
        <taxon>Spiralia</taxon>
        <taxon>Lophotrochozoa</taxon>
        <taxon>Mollusca</taxon>
        <taxon>Bivalvia</taxon>
        <taxon>Autobranchia</taxon>
        <taxon>Heteroconchia</taxon>
        <taxon>Euheterodonta</taxon>
        <taxon>Imparidentia</taxon>
        <taxon>Neoheterodontei</taxon>
        <taxon>Myida</taxon>
        <taxon>Dreissenoidea</taxon>
        <taxon>Dreissenidae</taxon>
        <taxon>Dreissena</taxon>
    </lineage>
</organism>
<name>A0A9D4FQ97_DREPO</name>
<protein>
    <submittedName>
        <fullName evidence="1">Uncharacterized protein</fullName>
    </submittedName>
</protein>
<dbReference type="AlphaFoldDB" id="A0A9D4FQ97"/>
<reference evidence="1" key="1">
    <citation type="journal article" date="2019" name="bioRxiv">
        <title>The Genome of the Zebra Mussel, Dreissena polymorpha: A Resource for Invasive Species Research.</title>
        <authorList>
            <person name="McCartney M.A."/>
            <person name="Auch B."/>
            <person name="Kono T."/>
            <person name="Mallez S."/>
            <person name="Zhang Y."/>
            <person name="Obille A."/>
            <person name="Becker A."/>
            <person name="Abrahante J.E."/>
            <person name="Garbe J."/>
            <person name="Badalamenti J.P."/>
            <person name="Herman A."/>
            <person name="Mangelson H."/>
            <person name="Liachko I."/>
            <person name="Sullivan S."/>
            <person name="Sone E.D."/>
            <person name="Koren S."/>
            <person name="Silverstein K.A.T."/>
            <person name="Beckman K.B."/>
            <person name="Gohl D.M."/>
        </authorList>
    </citation>
    <scope>NUCLEOTIDE SEQUENCE</scope>
    <source>
        <strain evidence="1">Duluth1</strain>
        <tissue evidence="1">Whole animal</tissue>
    </source>
</reference>
<reference evidence="1" key="2">
    <citation type="submission" date="2020-11" db="EMBL/GenBank/DDBJ databases">
        <authorList>
            <person name="McCartney M.A."/>
            <person name="Auch B."/>
            <person name="Kono T."/>
            <person name="Mallez S."/>
            <person name="Becker A."/>
            <person name="Gohl D.M."/>
            <person name="Silverstein K.A.T."/>
            <person name="Koren S."/>
            <person name="Bechman K.B."/>
            <person name="Herman A."/>
            <person name="Abrahante J.E."/>
            <person name="Garbe J."/>
        </authorList>
    </citation>
    <scope>NUCLEOTIDE SEQUENCE</scope>
    <source>
        <strain evidence="1">Duluth1</strain>
        <tissue evidence="1">Whole animal</tissue>
    </source>
</reference>
<gene>
    <name evidence="1" type="ORF">DPMN_155395</name>
</gene>
<comment type="caution">
    <text evidence="1">The sequence shown here is derived from an EMBL/GenBank/DDBJ whole genome shotgun (WGS) entry which is preliminary data.</text>
</comment>
<proteinExistence type="predicted"/>
<dbReference type="Proteomes" id="UP000828390">
    <property type="component" value="Unassembled WGS sequence"/>
</dbReference>
<sequence length="70" mass="7707">MVNVFAISVHRFLNNAARQPPRRDLTGTCIAGSNPAIIQNHVMIAEPRDEIIASYSINVIENNAEKEFAG</sequence>
<accession>A0A9D4FQ97</accession>
<dbReference type="EMBL" id="JAIWYP010000007">
    <property type="protein sequence ID" value="KAH3801734.1"/>
    <property type="molecule type" value="Genomic_DNA"/>
</dbReference>
<evidence type="ECO:0000313" key="2">
    <source>
        <dbReference type="Proteomes" id="UP000828390"/>
    </source>
</evidence>